<evidence type="ECO:0000256" key="5">
    <source>
        <dbReference type="SAM" id="Phobius"/>
    </source>
</evidence>
<name>A0A1W1V7F7_DESTI</name>
<dbReference type="AlphaFoldDB" id="A0A1W1V7F7"/>
<evidence type="ECO:0000259" key="6">
    <source>
        <dbReference type="Pfam" id="PF01699"/>
    </source>
</evidence>
<comment type="subcellular location">
    <subcellularLocation>
        <location evidence="1">Membrane</location>
        <topology evidence="1">Multi-pass membrane protein</topology>
    </subcellularLocation>
</comment>
<keyword evidence="3 5" id="KW-1133">Transmembrane helix</keyword>
<dbReference type="EMBL" id="FWWT01000016">
    <property type="protein sequence ID" value="SMB89319.1"/>
    <property type="molecule type" value="Genomic_DNA"/>
</dbReference>
<sequence>MLLELLLGLTVILIGAELFTNGIEWLGVRMKFSEGAVGSVLSAVGTALPESMIPVVAILFNPSESSSHIGIGAILGAPFMLGTLAFFITGLSARMFLWRKDKKYYLNVDCKVVSNDIIFFIIMYSLAMGASFIGFMHIKKAIAILLILGYGYYVKRTFKSGDRLGGHNLRALYCNFSEKPRLRMILLQIFVALTAIILGAHYFVSGIETLAMKMKIPYLVLALIIAPIATELPEKFNSVLWISQKKDTLAIGNITGAMVFQSSLLPALGILTTPWDLNGISLLSGILVLISALVLLISLKRNRFLKTSSLMFSGIFYLIFISIVLWAMFS</sequence>
<evidence type="ECO:0000256" key="1">
    <source>
        <dbReference type="ARBA" id="ARBA00004141"/>
    </source>
</evidence>
<gene>
    <name evidence="7" type="ORF">SAMN00017405_0595</name>
</gene>
<feature type="domain" description="Sodium/calcium exchanger membrane region" evidence="6">
    <location>
        <begin position="5"/>
        <end position="154"/>
    </location>
</feature>
<dbReference type="InterPro" id="IPR004481">
    <property type="entry name" value="K/Na/Ca-exchanger"/>
</dbReference>
<feature type="transmembrane region" description="Helical" evidence="5">
    <location>
        <begin position="36"/>
        <end position="60"/>
    </location>
</feature>
<evidence type="ECO:0000256" key="2">
    <source>
        <dbReference type="ARBA" id="ARBA00022692"/>
    </source>
</evidence>
<feature type="transmembrane region" description="Helical" evidence="5">
    <location>
        <begin position="248"/>
        <end position="271"/>
    </location>
</feature>
<feature type="transmembrane region" description="Helical" evidence="5">
    <location>
        <begin position="72"/>
        <end position="97"/>
    </location>
</feature>
<proteinExistence type="predicted"/>
<keyword evidence="2 5" id="KW-0812">Transmembrane</keyword>
<evidence type="ECO:0000313" key="8">
    <source>
        <dbReference type="Proteomes" id="UP000192731"/>
    </source>
</evidence>
<dbReference type="GO" id="GO:0005886">
    <property type="term" value="C:plasma membrane"/>
    <property type="evidence" value="ECO:0007669"/>
    <property type="project" value="TreeGrafter"/>
</dbReference>
<feature type="transmembrane region" description="Helical" evidence="5">
    <location>
        <begin position="277"/>
        <end position="297"/>
    </location>
</feature>
<dbReference type="Proteomes" id="UP000192731">
    <property type="component" value="Unassembled WGS sequence"/>
</dbReference>
<dbReference type="GO" id="GO:0008273">
    <property type="term" value="F:calcium, potassium:sodium antiporter activity"/>
    <property type="evidence" value="ECO:0007669"/>
    <property type="project" value="TreeGrafter"/>
</dbReference>
<keyword evidence="4 5" id="KW-0472">Membrane</keyword>
<organism evidence="7 8">
    <name type="scientific">Desulfonispora thiosulfatigenes DSM 11270</name>
    <dbReference type="NCBI Taxonomy" id="656914"/>
    <lineage>
        <taxon>Bacteria</taxon>
        <taxon>Bacillati</taxon>
        <taxon>Bacillota</taxon>
        <taxon>Clostridia</taxon>
        <taxon>Eubacteriales</taxon>
        <taxon>Peptococcaceae</taxon>
        <taxon>Desulfonispora</taxon>
    </lineage>
</organism>
<reference evidence="7 8" key="1">
    <citation type="submission" date="2017-04" db="EMBL/GenBank/DDBJ databases">
        <authorList>
            <person name="Afonso C.L."/>
            <person name="Miller P.J."/>
            <person name="Scott M.A."/>
            <person name="Spackman E."/>
            <person name="Goraichik I."/>
            <person name="Dimitrov K.M."/>
            <person name="Suarez D.L."/>
            <person name="Swayne D.E."/>
        </authorList>
    </citation>
    <scope>NUCLEOTIDE SEQUENCE [LARGE SCALE GENOMIC DNA]</scope>
    <source>
        <strain evidence="7 8">DSM 11270</strain>
    </source>
</reference>
<dbReference type="PANTHER" id="PTHR10846:SF8">
    <property type="entry name" value="INNER MEMBRANE PROTEIN YRBG"/>
    <property type="match status" value="1"/>
</dbReference>
<feature type="domain" description="Sodium/calcium exchanger membrane region" evidence="6">
    <location>
        <begin position="186"/>
        <end position="328"/>
    </location>
</feature>
<dbReference type="InterPro" id="IPR044880">
    <property type="entry name" value="NCX_ion-bd_dom_sf"/>
</dbReference>
<feature type="transmembrane region" description="Helical" evidence="5">
    <location>
        <begin position="117"/>
        <end position="138"/>
    </location>
</feature>
<feature type="transmembrane region" description="Helical" evidence="5">
    <location>
        <begin position="309"/>
        <end position="329"/>
    </location>
</feature>
<dbReference type="GO" id="GO:0005262">
    <property type="term" value="F:calcium channel activity"/>
    <property type="evidence" value="ECO:0007669"/>
    <property type="project" value="TreeGrafter"/>
</dbReference>
<dbReference type="Pfam" id="PF01699">
    <property type="entry name" value="Na_Ca_ex"/>
    <property type="match status" value="2"/>
</dbReference>
<dbReference type="RefSeq" id="WP_084052980.1">
    <property type="nucleotide sequence ID" value="NZ_FWWT01000016.1"/>
</dbReference>
<dbReference type="Gene3D" id="1.20.1420.30">
    <property type="entry name" value="NCX, central ion-binding region"/>
    <property type="match status" value="1"/>
</dbReference>
<dbReference type="STRING" id="656914.SAMN00017405_0595"/>
<evidence type="ECO:0000256" key="4">
    <source>
        <dbReference type="ARBA" id="ARBA00023136"/>
    </source>
</evidence>
<dbReference type="GO" id="GO:0006874">
    <property type="term" value="P:intracellular calcium ion homeostasis"/>
    <property type="evidence" value="ECO:0007669"/>
    <property type="project" value="TreeGrafter"/>
</dbReference>
<accession>A0A1W1V7F7</accession>
<evidence type="ECO:0000313" key="7">
    <source>
        <dbReference type="EMBL" id="SMB89319.1"/>
    </source>
</evidence>
<evidence type="ECO:0000256" key="3">
    <source>
        <dbReference type="ARBA" id="ARBA00022989"/>
    </source>
</evidence>
<dbReference type="InterPro" id="IPR004837">
    <property type="entry name" value="NaCa_Exmemb"/>
</dbReference>
<feature type="transmembrane region" description="Helical" evidence="5">
    <location>
        <begin position="185"/>
        <end position="204"/>
    </location>
</feature>
<dbReference type="PANTHER" id="PTHR10846">
    <property type="entry name" value="SODIUM/POTASSIUM/CALCIUM EXCHANGER"/>
    <property type="match status" value="1"/>
</dbReference>
<protein>
    <submittedName>
        <fullName evidence="7">Cation:H+ antiporter</fullName>
    </submittedName>
</protein>
<keyword evidence="8" id="KW-1185">Reference proteome</keyword>